<evidence type="ECO:0000259" key="4">
    <source>
        <dbReference type="PROSITE" id="PS50048"/>
    </source>
</evidence>
<dbReference type="PANTHER" id="PTHR47425">
    <property type="entry name" value="FARB-RELATED"/>
    <property type="match status" value="1"/>
</dbReference>
<proteinExistence type="predicted"/>
<dbReference type="CDD" id="cd12148">
    <property type="entry name" value="fungal_TF_MHR"/>
    <property type="match status" value="1"/>
</dbReference>
<evidence type="ECO:0000256" key="3">
    <source>
        <dbReference type="SAM" id="MobiDB-lite"/>
    </source>
</evidence>
<dbReference type="GO" id="GO:0006351">
    <property type="term" value="P:DNA-templated transcription"/>
    <property type="evidence" value="ECO:0007669"/>
    <property type="project" value="InterPro"/>
</dbReference>
<dbReference type="PANTHER" id="PTHR47425:SF2">
    <property type="entry name" value="FARB-RELATED"/>
    <property type="match status" value="1"/>
</dbReference>
<evidence type="ECO:0000313" key="6">
    <source>
        <dbReference type="Proteomes" id="UP000622797"/>
    </source>
</evidence>
<feature type="compositionally biased region" description="Polar residues" evidence="3">
    <location>
        <begin position="131"/>
        <end position="143"/>
    </location>
</feature>
<comment type="caution">
    <text evidence="5">The sequence shown here is derived from an EMBL/GenBank/DDBJ whole genome shotgun (WGS) entry which is preliminary data.</text>
</comment>
<keyword evidence="6" id="KW-1185">Reference proteome</keyword>
<dbReference type="InterPro" id="IPR001138">
    <property type="entry name" value="Zn2Cys6_DnaBD"/>
</dbReference>
<reference evidence="5" key="2">
    <citation type="submission" date="2020-05" db="EMBL/GenBank/DDBJ databases">
        <authorList>
            <person name="Kim H.-S."/>
            <person name="Proctor R.H."/>
            <person name="Brown D.W."/>
        </authorList>
    </citation>
    <scope>NUCLEOTIDE SEQUENCE</scope>
    <source>
        <strain evidence="5">NRRL 20472</strain>
    </source>
</reference>
<keyword evidence="2" id="KW-0539">Nucleus</keyword>
<keyword evidence="1" id="KW-0479">Metal-binding</keyword>
<dbReference type="Gene3D" id="4.10.240.10">
    <property type="entry name" value="Zn(2)-C6 fungal-type DNA-binding domain"/>
    <property type="match status" value="1"/>
</dbReference>
<dbReference type="OrthoDB" id="5121955at2759"/>
<dbReference type="GO" id="GO:0008270">
    <property type="term" value="F:zinc ion binding"/>
    <property type="evidence" value="ECO:0007669"/>
    <property type="project" value="InterPro"/>
</dbReference>
<reference evidence="5" key="1">
    <citation type="journal article" date="2020" name="BMC Genomics">
        <title>Correction to: Identification and distribution of gene clusters required for synthesis of sphingolipid metabolism inhibitors in diverse species of the filamentous fungus Fusarium.</title>
        <authorList>
            <person name="Kim H.S."/>
            <person name="Lohmar J.M."/>
            <person name="Busman M."/>
            <person name="Brown D.W."/>
            <person name="Naumann T.A."/>
            <person name="Divon H.H."/>
            <person name="Lysoe E."/>
            <person name="Uhlig S."/>
            <person name="Proctor R.H."/>
        </authorList>
    </citation>
    <scope>NUCLEOTIDE SEQUENCE</scope>
    <source>
        <strain evidence="5">NRRL 20472</strain>
    </source>
</reference>
<dbReference type="PROSITE" id="PS50048">
    <property type="entry name" value="ZN2_CY6_FUNGAL_2"/>
    <property type="match status" value="1"/>
</dbReference>
<evidence type="ECO:0000313" key="5">
    <source>
        <dbReference type="EMBL" id="KAF4954827.1"/>
    </source>
</evidence>
<dbReference type="GO" id="GO:0000981">
    <property type="term" value="F:DNA-binding transcription factor activity, RNA polymerase II-specific"/>
    <property type="evidence" value="ECO:0007669"/>
    <property type="project" value="InterPro"/>
</dbReference>
<dbReference type="PROSITE" id="PS00463">
    <property type="entry name" value="ZN2_CY6_FUNGAL_1"/>
    <property type="match status" value="1"/>
</dbReference>
<dbReference type="Pfam" id="PF00172">
    <property type="entry name" value="Zn_clus"/>
    <property type="match status" value="1"/>
</dbReference>
<feature type="domain" description="Zn(2)-C6 fungal-type" evidence="4">
    <location>
        <begin position="19"/>
        <end position="51"/>
    </location>
</feature>
<dbReference type="Proteomes" id="UP000622797">
    <property type="component" value="Unassembled WGS sequence"/>
</dbReference>
<accession>A0A8H4WY71</accession>
<dbReference type="InterPro" id="IPR007219">
    <property type="entry name" value="XnlR_reg_dom"/>
</dbReference>
<dbReference type="SMART" id="SM00066">
    <property type="entry name" value="GAL4"/>
    <property type="match status" value="1"/>
</dbReference>
<protein>
    <recommendedName>
        <fullName evidence="4">Zn(2)-C6 fungal-type domain-containing protein</fullName>
    </recommendedName>
</protein>
<feature type="compositionally biased region" description="Basic and acidic residues" evidence="3">
    <location>
        <begin position="144"/>
        <end position="153"/>
    </location>
</feature>
<dbReference type="Pfam" id="PF04082">
    <property type="entry name" value="Fungal_trans"/>
    <property type="match status" value="1"/>
</dbReference>
<dbReference type="EMBL" id="JABEXW010000799">
    <property type="protein sequence ID" value="KAF4954827.1"/>
    <property type="molecule type" value="Genomic_DNA"/>
</dbReference>
<organism evidence="5 6">
    <name type="scientific">Fusarium sarcochroum</name>
    <dbReference type="NCBI Taxonomy" id="1208366"/>
    <lineage>
        <taxon>Eukaryota</taxon>
        <taxon>Fungi</taxon>
        <taxon>Dikarya</taxon>
        <taxon>Ascomycota</taxon>
        <taxon>Pezizomycotina</taxon>
        <taxon>Sordariomycetes</taxon>
        <taxon>Hypocreomycetidae</taxon>
        <taxon>Hypocreales</taxon>
        <taxon>Nectriaceae</taxon>
        <taxon>Fusarium</taxon>
        <taxon>Fusarium lateritium species complex</taxon>
    </lineage>
</organism>
<dbReference type="GO" id="GO:0003677">
    <property type="term" value="F:DNA binding"/>
    <property type="evidence" value="ECO:0007669"/>
    <property type="project" value="InterPro"/>
</dbReference>
<evidence type="ECO:0000256" key="1">
    <source>
        <dbReference type="ARBA" id="ARBA00022723"/>
    </source>
</evidence>
<dbReference type="SUPFAM" id="SSF57701">
    <property type="entry name" value="Zn2/Cys6 DNA-binding domain"/>
    <property type="match status" value="1"/>
</dbReference>
<dbReference type="InterPro" id="IPR052761">
    <property type="entry name" value="Fungal_Detox/Toxin_TFs"/>
</dbReference>
<dbReference type="InterPro" id="IPR036864">
    <property type="entry name" value="Zn2-C6_fun-type_DNA-bd_sf"/>
</dbReference>
<dbReference type="CDD" id="cd00067">
    <property type="entry name" value="GAL4"/>
    <property type="match status" value="1"/>
</dbReference>
<dbReference type="AlphaFoldDB" id="A0A8H4WY71"/>
<evidence type="ECO:0000256" key="2">
    <source>
        <dbReference type="ARBA" id="ARBA00023242"/>
    </source>
</evidence>
<gene>
    <name evidence="5" type="ORF">FSARC_12003</name>
</gene>
<sequence>MQESQASKAASGRKRASQACMGCRSRKVRCDVVHRPHQCTNCVLDNTPCIVTARRTKYRKRTPSITEKPETITFRNSFHQPPQENAEFTAIDLPSPNEMYLPPASFDYSPEYDLGSPSTCLQELWGSSQVGYTRNKSSEAQPSTREERFERSKTAGINAHKPEVDSTAKMRSRSDAELTRQSHIIYSHYPFLDLDISGLEPDDVNFLEAQSCFSVPTREALDDFVREYFLHVHPGLPLLDEALFWDMYSNDKQSRCRSTLSLFVFQAMLFASCSFVPFSTLKSLGFTSMRNARDKYYRRAKLLFDFCGGKNLVSNSQGALLLSYNATMKDQRRTNSIWLATAIHLAQASGADQFHKSSDQSSATTNELKRLWWCCIVRDRILPLGVRRQLHITWIDLSQGHYMLSEQDFAREIEESQVYEPQTKRNLVQLFICLCELAVPLTDVIKTVYATGQSTTDADSPMVRNLQQTSESIRSCEAGLDAWFDKATIQFPTPAGIISTEESLVLYTNLMYIYYYSARFALYQHEAFVISLGSLGAGLDDGLRRTRNQLEDATLRITDNLKELIQLKVGKFLPISIVAYAALPLVLHILDVKLAKRPAQTAQKQGRLNVYMEGMKGMQNLYDGVDDVWTFVSTAVDYATVWNRDKETTPSDDSNTNSSRAIYSKSSASAKAADDWGNVLVQEPILYFRLSRTIDLSLALGRYSEDSALCLAPRSIRFPSPRLVFIDVGGLDQGVPGRICGSNKGSSDNDQSSEGTRDQFTLTSQMLDEIDNYVTCDFGFDDLESPVSLDKFEMDVEEVESSVL</sequence>
<name>A0A8H4WY71_9HYPO</name>
<feature type="region of interest" description="Disordered" evidence="3">
    <location>
        <begin position="131"/>
        <end position="153"/>
    </location>
</feature>